<evidence type="ECO:0000313" key="4">
    <source>
        <dbReference type="EMBL" id="KAI5404265.1"/>
    </source>
</evidence>
<dbReference type="PANTHER" id="PTHR31988:SF15">
    <property type="entry name" value="ESTERASE, PUTATIVE (DUF303)-RELATED"/>
    <property type="match status" value="1"/>
</dbReference>
<dbReference type="SUPFAM" id="SSF52266">
    <property type="entry name" value="SGNH hydrolase"/>
    <property type="match status" value="1"/>
</dbReference>
<sequence length="313" mass="34116">MSSFFSSLFFLLLIIQPYPMNLTQAEKNIFILAGQSNMAGRGGVTNDTTTGATTWDGIVPSQCNPNPSILKLNSHLKWVEAQEPLHEDIDREKTNGIGPGMAFANHVLEKNMGVGVVGLVPCAIGGSNISEWEKGKVLYSHMMKRVKASLRDGGGDVRGVLWFQGESDTVSLRDAESYQSRVRRFFLDVRADLQTPLLPIIQVALASGSGPYVEIVRQAQLGIDLLSLKTVDAKGLPLQPDGLHLSTQAQVELGKMMGDAFLQFVPSSIPSPNVHHNNVSPIRKESSNSIGLSNFVSHIYIVPLFTTFLIMIS</sequence>
<evidence type="ECO:0000256" key="1">
    <source>
        <dbReference type="ARBA" id="ARBA00022801"/>
    </source>
</evidence>
<dbReference type="InterPro" id="IPR036514">
    <property type="entry name" value="SGNH_hydro_sf"/>
</dbReference>
<organism evidence="4 5">
    <name type="scientific">Pisum sativum</name>
    <name type="common">Garden pea</name>
    <name type="synonym">Lathyrus oleraceus</name>
    <dbReference type="NCBI Taxonomy" id="3888"/>
    <lineage>
        <taxon>Eukaryota</taxon>
        <taxon>Viridiplantae</taxon>
        <taxon>Streptophyta</taxon>
        <taxon>Embryophyta</taxon>
        <taxon>Tracheophyta</taxon>
        <taxon>Spermatophyta</taxon>
        <taxon>Magnoliopsida</taxon>
        <taxon>eudicotyledons</taxon>
        <taxon>Gunneridae</taxon>
        <taxon>Pentapetalae</taxon>
        <taxon>rosids</taxon>
        <taxon>fabids</taxon>
        <taxon>Fabales</taxon>
        <taxon>Fabaceae</taxon>
        <taxon>Papilionoideae</taxon>
        <taxon>50 kb inversion clade</taxon>
        <taxon>NPAAA clade</taxon>
        <taxon>Hologalegina</taxon>
        <taxon>IRL clade</taxon>
        <taxon>Fabeae</taxon>
        <taxon>Lathyrus</taxon>
    </lineage>
</organism>
<dbReference type="Proteomes" id="UP001058974">
    <property type="component" value="Chromosome 5"/>
</dbReference>
<dbReference type="InterPro" id="IPR052940">
    <property type="entry name" value="Carb_Esterase_6"/>
</dbReference>
<name>A0A9D4WM17_PEA</name>
<evidence type="ECO:0000259" key="3">
    <source>
        <dbReference type="Pfam" id="PF03629"/>
    </source>
</evidence>
<reference evidence="4 5" key="1">
    <citation type="journal article" date="2022" name="Nat. Genet.">
        <title>Improved pea reference genome and pan-genome highlight genomic features and evolutionary characteristics.</title>
        <authorList>
            <person name="Yang T."/>
            <person name="Liu R."/>
            <person name="Luo Y."/>
            <person name="Hu S."/>
            <person name="Wang D."/>
            <person name="Wang C."/>
            <person name="Pandey M.K."/>
            <person name="Ge S."/>
            <person name="Xu Q."/>
            <person name="Li N."/>
            <person name="Li G."/>
            <person name="Huang Y."/>
            <person name="Saxena R.K."/>
            <person name="Ji Y."/>
            <person name="Li M."/>
            <person name="Yan X."/>
            <person name="He Y."/>
            <person name="Liu Y."/>
            <person name="Wang X."/>
            <person name="Xiang C."/>
            <person name="Varshney R.K."/>
            <person name="Ding H."/>
            <person name="Gao S."/>
            <person name="Zong X."/>
        </authorList>
    </citation>
    <scope>NUCLEOTIDE SEQUENCE [LARGE SCALE GENOMIC DNA]</scope>
    <source>
        <strain evidence="4 5">cv. Zhongwan 6</strain>
    </source>
</reference>
<proteinExistence type="predicted"/>
<dbReference type="GO" id="GO:0016787">
    <property type="term" value="F:hydrolase activity"/>
    <property type="evidence" value="ECO:0007669"/>
    <property type="project" value="UniProtKB-KW"/>
</dbReference>
<dbReference type="Gramene" id="Psat5g041440.1">
    <property type="protein sequence ID" value="Psat5g041440.1.cds"/>
    <property type="gene ID" value="Psat5g041440"/>
</dbReference>
<protein>
    <recommendedName>
        <fullName evidence="3">Sialate O-acetylesterase domain-containing protein</fullName>
    </recommendedName>
</protein>
<evidence type="ECO:0000256" key="2">
    <source>
        <dbReference type="SAM" id="SignalP"/>
    </source>
</evidence>
<keyword evidence="1" id="KW-0378">Hydrolase</keyword>
<gene>
    <name evidence="4" type="ORF">KIW84_051423</name>
</gene>
<comment type="caution">
    <text evidence="4">The sequence shown here is derived from an EMBL/GenBank/DDBJ whole genome shotgun (WGS) entry which is preliminary data.</text>
</comment>
<dbReference type="EMBL" id="JAMSHJ010000005">
    <property type="protein sequence ID" value="KAI5404265.1"/>
    <property type="molecule type" value="Genomic_DNA"/>
</dbReference>
<dbReference type="Gramene" id="PSAT_LOCUS23681_t1">
    <property type="protein sequence ID" value="CAL5204703.1"/>
    <property type="gene ID" value="PSAT_LOCUS23681"/>
</dbReference>
<feature type="domain" description="Sialate O-acetylesterase" evidence="3">
    <location>
        <begin position="27"/>
        <end position="263"/>
    </location>
</feature>
<dbReference type="AlphaFoldDB" id="A0A9D4WM17"/>
<accession>A0A9D4WM17</accession>
<dbReference type="OrthoDB" id="42638at2759"/>
<feature type="chain" id="PRO_5038911150" description="Sialate O-acetylesterase domain-containing protein" evidence="2">
    <location>
        <begin position="26"/>
        <end position="313"/>
    </location>
</feature>
<evidence type="ECO:0000313" key="5">
    <source>
        <dbReference type="Proteomes" id="UP001058974"/>
    </source>
</evidence>
<dbReference type="Pfam" id="PF03629">
    <property type="entry name" value="SASA"/>
    <property type="match status" value="1"/>
</dbReference>
<keyword evidence="2" id="KW-0732">Signal</keyword>
<feature type="signal peptide" evidence="2">
    <location>
        <begin position="1"/>
        <end position="25"/>
    </location>
</feature>
<dbReference type="InterPro" id="IPR005181">
    <property type="entry name" value="SASA"/>
</dbReference>
<keyword evidence="5" id="KW-1185">Reference proteome</keyword>
<dbReference type="PANTHER" id="PTHR31988">
    <property type="entry name" value="ESTERASE, PUTATIVE (DUF303)-RELATED"/>
    <property type="match status" value="1"/>
</dbReference>
<dbReference type="Gene3D" id="3.40.50.1110">
    <property type="entry name" value="SGNH hydrolase"/>
    <property type="match status" value="1"/>
</dbReference>
<dbReference type="Gramene" id="Psat05G0142300-T1">
    <property type="protein sequence ID" value="KAI5404265.1"/>
    <property type="gene ID" value="KIW84_051423"/>
</dbReference>